<evidence type="ECO:0000259" key="1">
    <source>
        <dbReference type="PROSITE" id="PS51444"/>
    </source>
</evidence>
<feature type="domain" description="FH2" evidence="1">
    <location>
        <begin position="122"/>
        <end position="526"/>
    </location>
</feature>
<name>A0A813P7U1_ADIRI</name>
<dbReference type="Gene3D" id="1.20.58.2220">
    <property type="entry name" value="Formin, FH2 domain"/>
    <property type="match status" value="1"/>
</dbReference>
<dbReference type="EMBL" id="CAJNOJ010000005">
    <property type="protein sequence ID" value="CAF0750259.1"/>
    <property type="molecule type" value="Genomic_DNA"/>
</dbReference>
<dbReference type="OrthoDB" id="9994342at2759"/>
<dbReference type="SUPFAM" id="SSF101447">
    <property type="entry name" value="Formin homology 2 domain (FH2 domain)"/>
    <property type="match status" value="1"/>
</dbReference>
<dbReference type="InterPro" id="IPR042201">
    <property type="entry name" value="FH2_Formin_sf"/>
</dbReference>
<evidence type="ECO:0000313" key="3">
    <source>
        <dbReference type="Proteomes" id="UP000663852"/>
    </source>
</evidence>
<protein>
    <recommendedName>
        <fullName evidence="1">FH2 domain-containing protein</fullName>
    </recommendedName>
</protein>
<proteinExistence type="predicted"/>
<dbReference type="InterPro" id="IPR015425">
    <property type="entry name" value="FH2_Formin"/>
</dbReference>
<comment type="caution">
    <text evidence="2">The sequence shown here is derived from an EMBL/GenBank/DDBJ whole genome shotgun (WGS) entry which is preliminary data.</text>
</comment>
<dbReference type="Proteomes" id="UP000663852">
    <property type="component" value="Unassembled WGS sequence"/>
</dbReference>
<accession>A0A813P7U1</accession>
<gene>
    <name evidence="2" type="ORF">EDS130_LOCUS2243</name>
</gene>
<reference evidence="2" key="1">
    <citation type="submission" date="2021-02" db="EMBL/GenBank/DDBJ databases">
        <authorList>
            <person name="Nowell W R."/>
        </authorList>
    </citation>
    <scope>NUCLEOTIDE SEQUENCE</scope>
</reference>
<evidence type="ECO:0000313" key="2">
    <source>
        <dbReference type="EMBL" id="CAF0750259.1"/>
    </source>
</evidence>
<sequence>MHECVFHSNLTTTRASFFTCRRVILFSLFTNKNNDDHQSKSFNMPNYSSSSVNTVDWAMGYEGSCTVKQRNLLEGLQVSSTPTPPPFQDFISLVHTKKRTHTSLSLSSNSSDGSYYLPHQTPSPLLDHTNYKYAKIRARPLYNFNYNESSIWTHSSTSTTDSLSNALPFDMDVVNKFFVKENKTIQQSPRTSFSTTSMTRSFQILDKSSQITYDVTMRHLIQLLSKTHSTIDDVLRGVDTGDINSEWLQCVQRLNKQFQKHCKNKLQFETFNLEHLHELNPVEQFFVQLLRIPNYNFKLKCYQYRDESHSQLLLLNQIIDQLLHGINRILNHEHLPHILQILCLLYNIVSNKCVPGLDFISLVDALNSPTNQSNKTVAHVLVEILDKYYRNTLVHTINDETLIELKKVHTIKYDKICAEIREIYEQYQQMTYEYSLLKNNYDLPLFISSMLSESKIQFENFFEKENLLRKGERDLAAYFCSNDLSVDCCLSMVGQFIDKLRLANLENTNEQQRRLSVKGNERQRSTSLLINTAASFLSCV</sequence>
<dbReference type="PROSITE" id="PS51444">
    <property type="entry name" value="FH2"/>
    <property type="match status" value="1"/>
</dbReference>
<dbReference type="Pfam" id="PF02181">
    <property type="entry name" value="FH2"/>
    <property type="match status" value="1"/>
</dbReference>
<organism evidence="2 3">
    <name type="scientific">Adineta ricciae</name>
    <name type="common">Rotifer</name>
    <dbReference type="NCBI Taxonomy" id="249248"/>
    <lineage>
        <taxon>Eukaryota</taxon>
        <taxon>Metazoa</taxon>
        <taxon>Spiralia</taxon>
        <taxon>Gnathifera</taxon>
        <taxon>Rotifera</taxon>
        <taxon>Eurotatoria</taxon>
        <taxon>Bdelloidea</taxon>
        <taxon>Adinetida</taxon>
        <taxon>Adinetidae</taxon>
        <taxon>Adineta</taxon>
    </lineage>
</organism>
<dbReference type="AlphaFoldDB" id="A0A813P7U1"/>